<dbReference type="GO" id="GO:0030246">
    <property type="term" value="F:carbohydrate binding"/>
    <property type="evidence" value="ECO:0007669"/>
    <property type="project" value="UniProtKB-KW"/>
</dbReference>
<accession>A0A7J5ZKD3</accession>
<keyword evidence="3" id="KW-0732">Signal</keyword>
<feature type="domain" description="C-type lectin" evidence="6">
    <location>
        <begin position="372"/>
        <end position="489"/>
    </location>
</feature>
<feature type="transmembrane region" description="Helical" evidence="5">
    <location>
        <begin position="385"/>
        <end position="401"/>
    </location>
</feature>
<comment type="subcellular location">
    <subcellularLocation>
        <location evidence="1">Secreted</location>
    </subcellularLocation>
</comment>
<dbReference type="PANTHER" id="PTHR22799:SF1">
    <property type="entry name" value="C-TYPE LECTIN DOMAIN FAMILY 11 MEMBER A"/>
    <property type="match status" value="1"/>
</dbReference>
<keyword evidence="5" id="KW-0472">Membrane</keyword>
<dbReference type="GO" id="GO:0001503">
    <property type="term" value="P:ossification"/>
    <property type="evidence" value="ECO:0007669"/>
    <property type="project" value="TreeGrafter"/>
</dbReference>
<dbReference type="InterPro" id="IPR051663">
    <property type="entry name" value="CLec_Tetranectin-domain"/>
</dbReference>
<dbReference type="EMBL" id="JAAKFY010000002">
    <property type="protein sequence ID" value="KAF3860818.1"/>
    <property type="molecule type" value="Genomic_DNA"/>
</dbReference>
<evidence type="ECO:0000313" key="8">
    <source>
        <dbReference type="Proteomes" id="UP000518266"/>
    </source>
</evidence>
<dbReference type="PANTHER" id="PTHR22799">
    <property type="entry name" value="TETRANECTIN-RELATED"/>
    <property type="match status" value="1"/>
</dbReference>
<evidence type="ECO:0000256" key="2">
    <source>
        <dbReference type="ARBA" id="ARBA00022525"/>
    </source>
</evidence>
<protein>
    <recommendedName>
        <fullName evidence="6">C-type lectin domain-containing protein</fullName>
    </recommendedName>
</protein>
<evidence type="ECO:0000259" key="6">
    <source>
        <dbReference type="PROSITE" id="PS50041"/>
    </source>
</evidence>
<evidence type="ECO:0000313" key="7">
    <source>
        <dbReference type="EMBL" id="KAF3860818.1"/>
    </source>
</evidence>
<keyword evidence="5" id="KW-1133">Transmembrane helix</keyword>
<comment type="caution">
    <text evidence="7">The sequence shown here is derived from an EMBL/GenBank/DDBJ whole genome shotgun (WGS) entry which is preliminary data.</text>
</comment>
<evidence type="ECO:0000256" key="4">
    <source>
        <dbReference type="ARBA" id="ARBA00022734"/>
    </source>
</evidence>
<keyword evidence="2" id="KW-0964">Secreted</keyword>
<feature type="transmembrane region" description="Helical" evidence="5">
    <location>
        <begin position="15"/>
        <end position="36"/>
    </location>
</feature>
<reference evidence="7 8" key="1">
    <citation type="submission" date="2020-03" db="EMBL/GenBank/DDBJ databases">
        <title>Dissostichus mawsoni Genome sequencing and assembly.</title>
        <authorList>
            <person name="Park H."/>
        </authorList>
    </citation>
    <scope>NUCLEOTIDE SEQUENCE [LARGE SCALE GENOMIC DNA]</scope>
    <source>
        <strain evidence="7">DM0001</strain>
        <tissue evidence="7">Muscle</tissue>
    </source>
</reference>
<dbReference type="GO" id="GO:0008083">
    <property type="term" value="F:growth factor activity"/>
    <property type="evidence" value="ECO:0007669"/>
    <property type="project" value="TreeGrafter"/>
</dbReference>
<name>A0A7J5ZKD3_DISMA</name>
<keyword evidence="5" id="KW-0812">Transmembrane</keyword>
<dbReference type="GO" id="GO:0005615">
    <property type="term" value="C:extracellular space"/>
    <property type="evidence" value="ECO:0007669"/>
    <property type="project" value="TreeGrafter"/>
</dbReference>
<dbReference type="InterPro" id="IPR016187">
    <property type="entry name" value="CTDL_fold"/>
</dbReference>
<evidence type="ECO:0000256" key="3">
    <source>
        <dbReference type="ARBA" id="ARBA00022729"/>
    </source>
</evidence>
<proteinExistence type="predicted"/>
<evidence type="ECO:0000256" key="5">
    <source>
        <dbReference type="SAM" id="Phobius"/>
    </source>
</evidence>
<dbReference type="Gene3D" id="3.10.100.10">
    <property type="entry name" value="Mannose-Binding Protein A, subunit A"/>
    <property type="match status" value="1"/>
</dbReference>
<keyword evidence="4" id="KW-0430">Lectin</keyword>
<gene>
    <name evidence="7" type="ORF">F7725_001073</name>
</gene>
<dbReference type="Proteomes" id="UP000518266">
    <property type="component" value="Unassembled WGS sequence"/>
</dbReference>
<evidence type="ECO:0000256" key="1">
    <source>
        <dbReference type="ARBA" id="ARBA00004613"/>
    </source>
</evidence>
<dbReference type="InterPro" id="IPR001304">
    <property type="entry name" value="C-type_lectin-like"/>
</dbReference>
<dbReference type="InterPro" id="IPR016186">
    <property type="entry name" value="C-type_lectin-like/link_sf"/>
</dbReference>
<dbReference type="AlphaFoldDB" id="A0A7J5ZKD3"/>
<dbReference type="OrthoDB" id="441660at2759"/>
<dbReference type="Pfam" id="PF00059">
    <property type="entry name" value="Lectin_C"/>
    <property type="match status" value="1"/>
</dbReference>
<organism evidence="7 8">
    <name type="scientific">Dissostichus mawsoni</name>
    <name type="common">Antarctic cod</name>
    <dbReference type="NCBI Taxonomy" id="36200"/>
    <lineage>
        <taxon>Eukaryota</taxon>
        <taxon>Metazoa</taxon>
        <taxon>Chordata</taxon>
        <taxon>Craniata</taxon>
        <taxon>Vertebrata</taxon>
        <taxon>Euteleostomi</taxon>
        <taxon>Actinopterygii</taxon>
        <taxon>Neopterygii</taxon>
        <taxon>Teleostei</taxon>
        <taxon>Neoteleostei</taxon>
        <taxon>Acanthomorphata</taxon>
        <taxon>Eupercaria</taxon>
        <taxon>Perciformes</taxon>
        <taxon>Notothenioidei</taxon>
        <taxon>Nototheniidae</taxon>
        <taxon>Dissostichus</taxon>
    </lineage>
</organism>
<dbReference type="PROSITE" id="PS50041">
    <property type="entry name" value="C_TYPE_LECTIN_2"/>
    <property type="match status" value="1"/>
</dbReference>
<keyword evidence="8" id="KW-1185">Reference proteome</keyword>
<sequence length="513" mass="57808">MITTLGIAVTASSPSMLWITISFCQTVFNLCLWLTASSRREPAATGMMSKYSIPQLLSLNNYTTPTCISAIKQFGILRRPRYIHRGSRRKFVYNQPCPPVSSIPSIWTTVACLPRHHSADALGLPLLLPHTKPKRQIRFRNLKNINPDTMTSDLQHLSTITPTSSPGSPRPCQNQNSHFLTLSPLVHLRAEENEDSGACPRAALQGFRPLCSQTGIPGPPKCLRKVPQRHTPWQLQATFSTINHLLKPQTPLHKDTTEEQCDHFITFFRKKVETIRSLLSNSAALPVLTTKKKFANVENRVTEEVLHKANTRSDILTEDVTSSFQGGGTDKSLRVETIYVVDIVSTCRQRQHKNMASVVYCIVLLCLTSGLWMEAEVNCDESCPLVGLSMALAVSSGRIFERTGLMLRRLHCHRRESGFYPIDHEYNQIRQLVRKATGRNRNVWVGGHDAVQEGVWLWSDGSKFSFGSWYNGEPNNHGKKEHCMEINYGSQDVTSVRMSGLDDITVLKIYRHF</sequence>
<feature type="transmembrane region" description="Helical" evidence="5">
    <location>
        <begin position="355"/>
        <end position="373"/>
    </location>
</feature>
<dbReference type="SUPFAM" id="SSF56436">
    <property type="entry name" value="C-type lectin-like"/>
    <property type="match status" value="1"/>
</dbReference>